<dbReference type="GO" id="GO:0016787">
    <property type="term" value="F:hydrolase activity"/>
    <property type="evidence" value="ECO:0007669"/>
    <property type="project" value="UniProtKB-KW"/>
</dbReference>
<feature type="domain" description="Xaa-Pro dipeptidyl-peptidase C-terminal" evidence="3">
    <location>
        <begin position="285"/>
        <end position="502"/>
    </location>
</feature>
<organism evidence="4 5">
    <name type="scientific">Amycolatopsis tucumanensis</name>
    <dbReference type="NCBI Taxonomy" id="401106"/>
    <lineage>
        <taxon>Bacteria</taxon>
        <taxon>Bacillati</taxon>
        <taxon>Actinomycetota</taxon>
        <taxon>Actinomycetes</taxon>
        <taxon>Pseudonocardiales</taxon>
        <taxon>Pseudonocardiaceae</taxon>
        <taxon>Amycolatopsis</taxon>
    </lineage>
</organism>
<dbReference type="Gene3D" id="2.60.120.260">
    <property type="entry name" value="Galactose-binding domain-like"/>
    <property type="match status" value="1"/>
</dbReference>
<dbReference type="PANTHER" id="PTHR22946">
    <property type="entry name" value="DIENELACTONE HYDROLASE DOMAIN-CONTAINING PROTEIN-RELATED"/>
    <property type="match status" value="1"/>
</dbReference>
<dbReference type="SUPFAM" id="SSF49785">
    <property type="entry name" value="Galactose-binding domain-like"/>
    <property type="match status" value="1"/>
</dbReference>
<dbReference type="EMBL" id="BAABCM010000003">
    <property type="protein sequence ID" value="GAA3810674.1"/>
    <property type="molecule type" value="Genomic_DNA"/>
</dbReference>
<protein>
    <submittedName>
        <fullName evidence="4">CocE/NonD family hydrolase</fullName>
    </submittedName>
</protein>
<dbReference type="PANTHER" id="PTHR22946:SF9">
    <property type="entry name" value="POLYKETIDE TRANSFERASE AF380"/>
    <property type="match status" value="1"/>
</dbReference>
<dbReference type="InterPro" id="IPR005674">
    <property type="entry name" value="CocE/Ser_esterase"/>
</dbReference>
<comment type="caution">
    <text evidence="4">The sequence shown here is derived from an EMBL/GenBank/DDBJ whole genome shotgun (WGS) entry which is preliminary data.</text>
</comment>
<dbReference type="InterPro" id="IPR029058">
    <property type="entry name" value="AB_hydrolase_fold"/>
</dbReference>
<dbReference type="SUPFAM" id="SSF53474">
    <property type="entry name" value="alpha/beta-Hydrolases"/>
    <property type="match status" value="1"/>
</dbReference>
<dbReference type="InterPro" id="IPR050261">
    <property type="entry name" value="FrsA_esterase"/>
</dbReference>
<gene>
    <name evidence="4" type="ORF">GCM10022380_30560</name>
</gene>
<evidence type="ECO:0000259" key="3">
    <source>
        <dbReference type="SMART" id="SM00939"/>
    </source>
</evidence>
<reference evidence="5" key="1">
    <citation type="journal article" date="2019" name="Int. J. Syst. Evol. Microbiol.">
        <title>The Global Catalogue of Microorganisms (GCM) 10K type strain sequencing project: providing services to taxonomists for standard genome sequencing and annotation.</title>
        <authorList>
            <consortium name="The Broad Institute Genomics Platform"/>
            <consortium name="The Broad Institute Genome Sequencing Center for Infectious Disease"/>
            <person name="Wu L."/>
            <person name="Ma J."/>
        </authorList>
    </citation>
    <scope>NUCLEOTIDE SEQUENCE [LARGE SCALE GENOMIC DNA]</scope>
    <source>
        <strain evidence="5">JCM 17017</strain>
    </source>
</reference>
<dbReference type="Gene3D" id="3.40.50.1820">
    <property type="entry name" value="alpha/beta hydrolase"/>
    <property type="match status" value="2"/>
</dbReference>
<dbReference type="InterPro" id="IPR013736">
    <property type="entry name" value="Xaa-Pro_dipept_C"/>
</dbReference>
<name>A0ABP7I5Q3_9PSEU</name>
<accession>A0ABP7I5Q3</accession>
<sequence>MNPPKEFDVIVVKDVRIPSSSPAVSLAADIYMPLVTKPCPAVVTMHSVRKDAMAGMGVRRFLRYFAKRGYASLLVDTRGTGSSDGEAVPLLSPSEGEDGAAVVEWIADQSWCDGAVGMWGSSHGGMLTLATASLRPPSLKAVVAMLAATDIERDLIHPAHQRGGIGYFGRFALLDIIFSMMPALRAGDDVDGQRWKARASGFTPLVLDAWRNKAGAPVWRERAVDIGRIEVPTFCVAGWRDVYCDNMIQAYEELSVPKKLLAGPWLHTFVDASPREPVSTAELTCDWWDRWLRDAETDNSADHDEMIYLEGTRPGWYTPRAWPPPDSLVRSYAVMGVDELAPVDERGATGEDEAIAAHQNDSTVGALTGLWTTPTAVFGYPLDQTDDDRRSMAFTSDALAEDLIITGRPVLRLVCGEDTTAVRCVAKLTDVDEAGRSRAIAVGVAGLTPGTRDEVTVTMNSTCYRVARRHRLRLVLADNDFPRLWPVNGPSCLAVASANRLSGAKGHWSRLELPILEESTLRPVAVPRPAKSTGGTSRVKLPAPVWVTSRDHVSGGAAVRIDTTEGAPYESGGEHLLIIDRTMRATVSDRNATSTEIKGSGRASVRTESGDDVIVEARVTVEDDQLRAEGLVEVNGIRVITRHWTA</sequence>
<evidence type="ECO:0000256" key="1">
    <source>
        <dbReference type="ARBA" id="ARBA00008645"/>
    </source>
</evidence>
<dbReference type="Pfam" id="PF02129">
    <property type="entry name" value="Peptidase_S15"/>
    <property type="match status" value="1"/>
</dbReference>
<keyword evidence="5" id="KW-1185">Reference proteome</keyword>
<comment type="similarity">
    <text evidence="1">Belongs to the AB hydrolase superfamily.</text>
</comment>
<dbReference type="InterPro" id="IPR008979">
    <property type="entry name" value="Galactose-bd-like_sf"/>
</dbReference>
<dbReference type="SMART" id="SM00939">
    <property type="entry name" value="PepX_C"/>
    <property type="match status" value="1"/>
</dbReference>
<evidence type="ECO:0000313" key="4">
    <source>
        <dbReference type="EMBL" id="GAA3810674.1"/>
    </source>
</evidence>
<evidence type="ECO:0000256" key="2">
    <source>
        <dbReference type="ARBA" id="ARBA00022801"/>
    </source>
</evidence>
<dbReference type="InterPro" id="IPR000383">
    <property type="entry name" value="Xaa-Pro-like_dom"/>
</dbReference>
<dbReference type="NCBIfam" id="TIGR00976">
    <property type="entry name" value="CocE_NonD"/>
    <property type="match status" value="1"/>
</dbReference>
<dbReference type="Proteomes" id="UP001501624">
    <property type="component" value="Unassembled WGS sequence"/>
</dbReference>
<dbReference type="RefSeq" id="WP_237338383.1">
    <property type="nucleotide sequence ID" value="NZ_BAABCM010000003.1"/>
</dbReference>
<dbReference type="Pfam" id="PF08530">
    <property type="entry name" value="PepX_C"/>
    <property type="match status" value="1"/>
</dbReference>
<keyword evidence="2 4" id="KW-0378">Hydrolase</keyword>
<evidence type="ECO:0000313" key="5">
    <source>
        <dbReference type="Proteomes" id="UP001501624"/>
    </source>
</evidence>
<proteinExistence type="inferred from homology"/>